<feature type="transmembrane region" description="Helical" evidence="5">
    <location>
        <begin position="310"/>
        <end position="331"/>
    </location>
</feature>
<keyword evidence="7" id="KW-1185">Reference proteome</keyword>
<dbReference type="Proteomes" id="UP001230328">
    <property type="component" value="Unassembled WGS sequence"/>
</dbReference>
<keyword evidence="2 5" id="KW-0812">Transmembrane</keyword>
<protein>
    <submittedName>
        <fullName evidence="6">MFS family permease</fullName>
    </submittedName>
</protein>
<dbReference type="Pfam" id="PF07690">
    <property type="entry name" value="MFS_1"/>
    <property type="match status" value="1"/>
</dbReference>
<dbReference type="CDD" id="cd17393">
    <property type="entry name" value="MFS_MosC_like"/>
    <property type="match status" value="1"/>
</dbReference>
<feature type="transmembrane region" description="Helical" evidence="5">
    <location>
        <begin position="338"/>
        <end position="362"/>
    </location>
</feature>
<feature type="transmembrane region" description="Helical" evidence="5">
    <location>
        <begin position="23"/>
        <end position="40"/>
    </location>
</feature>
<feature type="transmembrane region" description="Helical" evidence="5">
    <location>
        <begin position="172"/>
        <end position="191"/>
    </location>
</feature>
<dbReference type="InterPro" id="IPR011701">
    <property type="entry name" value="MFS"/>
</dbReference>
<keyword evidence="3 5" id="KW-1133">Transmembrane helix</keyword>
<evidence type="ECO:0000256" key="3">
    <source>
        <dbReference type="ARBA" id="ARBA00022989"/>
    </source>
</evidence>
<dbReference type="InterPro" id="IPR036259">
    <property type="entry name" value="MFS_trans_sf"/>
</dbReference>
<organism evidence="6 7">
    <name type="scientific">Streptomyces umbrinus</name>
    <dbReference type="NCBI Taxonomy" id="67370"/>
    <lineage>
        <taxon>Bacteria</taxon>
        <taxon>Bacillati</taxon>
        <taxon>Actinomycetota</taxon>
        <taxon>Actinomycetes</taxon>
        <taxon>Kitasatosporales</taxon>
        <taxon>Streptomycetaceae</taxon>
        <taxon>Streptomyces</taxon>
        <taxon>Streptomyces phaeochromogenes group</taxon>
    </lineage>
</organism>
<feature type="transmembrane region" description="Helical" evidence="5">
    <location>
        <begin position="52"/>
        <end position="71"/>
    </location>
</feature>
<keyword evidence="4 5" id="KW-0472">Membrane</keyword>
<evidence type="ECO:0000256" key="4">
    <source>
        <dbReference type="ARBA" id="ARBA00023136"/>
    </source>
</evidence>
<evidence type="ECO:0000313" key="7">
    <source>
        <dbReference type="Proteomes" id="UP001230328"/>
    </source>
</evidence>
<evidence type="ECO:0000313" key="6">
    <source>
        <dbReference type="EMBL" id="MDQ1031550.1"/>
    </source>
</evidence>
<evidence type="ECO:0000256" key="5">
    <source>
        <dbReference type="SAM" id="Phobius"/>
    </source>
</evidence>
<dbReference type="PANTHER" id="PTHR23514">
    <property type="entry name" value="BYPASS OF STOP CODON PROTEIN 6"/>
    <property type="match status" value="1"/>
</dbReference>
<dbReference type="RefSeq" id="WP_307527784.1">
    <property type="nucleotide sequence ID" value="NZ_JAUSZI010000002.1"/>
</dbReference>
<gene>
    <name evidence="6" type="ORF">QF035_009132</name>
</gene>
<feature type="transmembrane region" description="Helical" evidence="5">
    <location>
        <begin position="254"/>
        <end position="273"/>
    </location>
</feature>
<accession>A0ABU0T6V8</accession>
<feature type="transmembrane region" description="Helical" evidence="5">
    <location>
        <begin position="368"/>
        <end position="388"/>
    </location>
</feature>
<feature type="transmembrane region" description="Helical" evidence="5">
    <location>
        <begin position="109"/>
        <end position="128"/>
    </location>
</feature>
<feature type="transmembrane region" description="Helical" evidence="5">
    <location>
        <begin position="285"/>
        <end position="304"/>
    </location>
</feature>
<comment type="subcellular location">
    <subcellularLocation>
        <location evidence="1">Membrane</location>
        <topology evidence="1">Multi-pass membrane protein</topology>
    </subcellularLocation>
</comment>
<dbReference type="EMBL" id="JAUSZI010000002">
    <property type="protein sequence ID" value="MDQ1031550.1"/>
    <property type="molecule type" value="Genomic_DNA"/>
</dbReference>
<dbReference type="SUPFAM" id="SSF103473">
    <property type="entry name" value="MFS general substrate transporter"/>
    <property type="match status" value="1"/>
</dbReference>
<dbReference type="Gene3D" id="1.20.1250.20">
    <property type="entry name" value="MFS general substrate transporter like domains"/>
    <property type="match status" value="2"/>
</dbReference>
<reference evidence="6 7" key="1">
    <citation type="submission" date="2023-07" db="EMBL/GenBank/DDBJ databases">
        <title>Comparative genomics of wheat-associated soil bacteria to identify genetic determinants of phenazine resistance.</title>
        <authorList>
            <person name="Mouncey N."/>
        </authorList>
    </citation>
    <scope>NUCLEOTIDE SEQUENCE [LARGE SCALE GENOMIC DNA]</scope>
    <source>
        <strain evidence="6 7">V2I4</strain>
    </source>
</reference>
<sequence>MTLIAQPPAAGAQQHGPKSARHLLVAYYAGLGVVMAVWGARMPAVQAAAQLSAGRLAVVLLAAAFGMVAALQVGGRLVHHYGAARLLVGPAVLLGVTLVALGWCRNLPALITAACFFGIAHGLFDIATNASAVRCQDAYGRPIMSGFHAAYSVGGLVGAGLAVATARWPHEVLFAGAGAVAAFVALASVPATRCVADLDKAAVANTAAGPGPASGPRPRVWLLGAMAGACLLGEGAAADWAAVHLHTLQAPATISAAAYAAYSAAMAAGRLAGDRLTARYGPAPLIRAGAALAAAGLGIGVAVGTVPAALVGWTLLGLGLSTVVPAAVTAAGHGGPRAVASVAAVGYLGMLAGPAVIGALASLSSLPAALFLPVLLAGVVAVASHRALRPAR</sequence>
<feature type="transmembrane region" description="Helical" evidence="5">
    <location>
        <begin position="83"/>
        <end position="103"/>
    </location>
</feature>
<comment type="caution">
    <text evidence="6">The sequence shown here is derived from an EMBL/GenBank/DDBJ whole genome shotgun (WGS) entry which is preliminary data.</text>
</comment>
<dbReference type="PANTHER" id="PTHR23514:SF13">
    <property type="entry name" value="INNER MEMBRANE PROTEIN YBJJ"/>
    <property type="match status" value="1"/>
</dbReference>
<proteinExistence type="predicted"/>
<feature type="transmembrane region" description="Helical" evidence="5">
    <location>
        <begin position="149"/>
        <end position="166"/>
    </location>
</feature>
<evidence type="ECO:0000256" key="2">
    <source>
        <dbReference type="ARBA" id="ARBA00022692"/>
    </source>
</evidence>
<name>A0ABU0T6V8_9ACTN</name>
<evidence type="ECO:0000256" key="1">
    <source>
        <dbReference type="ARBA" id="ARBA00004141"/>
    </source>
</evidence>
<dbReference type="InterPro" id="IPR051788">
    <property type="entry name" value="MFS_Transporter"/>
</dbReference>